<name>A0ABU7C9W4_9TELE</name>
<accession>A0ABU7C9W4</accession>
<keyword evidence="2" id="KW-1185">Reference proteome</keyword>
<sequence>FLSVLFRIQSGYSALQRINQDLEDKMCRTNIPCKAGKMVACENHSESSVSEILRTACLAPASTACSKSLKSPFFLILL</sequence>
<organism evidence="1 2">
    <name type="scientific">Ataeniobius toweri</name>
    <dbReference type="NCBI Taxonomy" id="208326"/>
    <lineage>
        <taxon>Eukaryota</taxon>
        <taxon>Metazoa</taxon>
        <taxon>Chordata</taxon>
        <taxon>Craniata</taxon>
        <taxon>Vertebrata</taxon>
        <taxon>Euteleostomi</taxon>
        <taxon>Actinopterygii</taxon>
        <taxon>Neopterygii</taxon>
        <taxon>Teleostei</taxon>
        <taxon>Neoteleostei</taxon>
        <taxon>Acanthomorphata</taxon>
        <taxon>Ovalentaria</taxon>
        <taxon>Atherinomorphae</taxon>
        <taxon>Cyprinodontiformes</taxon>
        <taxon>Goodeidae</taxon>
        <taxon>Ataeniobius</taxon>
    </lineage>
</organism>
<proteinExistence type="predicted"/>
<protein>
    <submittedName>
        <fullName evidence="1">Uncharacterized protein</fullName>
    </submittedName>
</protein>
<feature type="non-terminal residue" evidence="1">
    <location>
        <position position="1"/>
    </location>
</feature>
<reference evidence="1 2" key="1">
    <citation type="submission" date="2021-07" db="EMBL/GenBank/DDBJ databases">
        <authorList>
            <person name="Palmer J.M."/>
        </authorList>
    </citation>
    <scope>NUCLEOTIDE SEQUENCE [LARGE SCALE GENOMIC DNA]</scope>
    <source>
        <strain evidence="1 2">AT_MEX2019</strain>
        <tissue evidence="1">Muscle</tissue>
    </source>
</reference>
<comment type="caution">
    <text evidence="1">The sequence shown here is derived from an EMBL/GenBank/DDBJ whole genome shotgun (WGS) entry which is preliminary data.</text>
</comment>
<evidence type="ECO:0000313" key="1">
    <source>
        <dbReference type="EMBL" id="MED6259538.1"/>
    </source>
</evidence>
<dbReference type="Proteomes" id="UP001345963">
    <property type="component" value="Unassembled WGS sequence"/>
</dbReference>
<gene>
    <name evidence="1" type="ORF">ATANTOWER_024801</name>
</gene>
<dbReference type="EMBL" id="JAHUTI010084336">
    <property type="protein sequence ID" value="MED6259538.1"/>
    <property type="molecule type" value="Genomic_DNA"/>
</dbReference>
<evidence type="ECO:0000313" key="2">
    <source>
        <dbReference type="Proteomes" id="UP001345963"/>
    </source>
</evidence>